<keyword evidence="5" id="KW-1185">Reference proteome</keyword>
<organism evidence="2 4">
    <name type="scientific">Catenibacterium mitsuokai</name>
    <dbReference type="NCBI Taxonomy" id="100886"/>
    <lineage>
        <taxon>Bacteria</taxon>
        <taxon>Bacillati</taxon>
        <taxon>Bacillota</taxon>
        <taxon>Erysipelotrichia</taxon>
        <taxon>Erysipelotrichales</taxon>
        <taxon>Coprobacillaceae</taxon>
        <taxon>Catenibacterium</taxon>
    </lineage>
</organism>
<dbReference type="PANTHER" id="PTHR43777">
    <property type="entry name" value="MOLYBDENUM COFACTOR CYTIDYLYLTRANSFERASE"/>
    <property type="match status" value="1"/>
</dbReference>
<evidence type="ECO:0000313" key="2">
    <source>
        <dbReference type="EMBL" id="MBV3383137.1"/>
    </source>
</evidence>
<evidence type="ECO:0000313" key="5">
    <source>
        <dbReference type="Proteomes" id="UP001197492"/>
    </source>
</evidence>
<proteinExistence type="predicted"/>
<gene>
    <name evidence="2" type="ORF">KSV97_07890</name>
    <name evidence="3" type="ORF">KSW06_07660</name>
</gene>
<comment type="caution">
    <text evidence="2">The sequence shown here is derived from an EMBL/GenBank/DDBJ whole genome shotgun (WGS) entry which is preliminary data.</text>
</comment>
<dbReference type="InterPro" id="IPR025877">
    <property type="entry name" value="MobA-like_NTP_Trfase"/>
</dbReference>
<dbReference type="GO" id="GO:0016740">
    <property type="term" value="F:transferase activity"/>
    <property type="evidence" value="ECO:0007669"/>
    <property type="project" value="UniProtKB-ARBA"/>
</dbReference>
<evidence type="ECO:0000259" key="1">
    <source>
        <dbReference type="Pfam" id="PF12804"/>
    </source>
</evidence>
<dbReference type="EMBL" id="JAHOEF010000051">
    <property type="protein sequence ID" value="MBV3383137.1"/>
    <property type="molecule type" value="Genomic_DNA"/>
</dbReference>
<feature type="domain" description="MobA-like NTP transferase" evidence="1">
    <location>
        <begin position="7"/>
        <end position="162"/>
    </location>
</feature>
<accession>A0AAW4MUY7</accession>
<dbReference type="Proteomes" id="UP001196408">
    <property type="component" value="Unassembled WGS sequence"/>
</dbReference>
<dbReference type="AlphaFoldDB" id="A0AAW4MUY7"/>
<protein>
    <submittedName>
        <fullName evidence="2">Nucleotidyltransferase family protein</fullName>
    </submittedName>
</protein>
<name>A0AAW4MUY7_9FIRM</name>
<dbReference type="CDD" id="cd04182">
    <property type="entry name" value="GT_2_like_f"/>
    <property type="match status" value="1"/>
</dbReference>
<evidence type="ECO:0000313" key="4">
    <source>
        <dbReference type="Proteomes" id="UP001196408"/>
    </source>
</evidence>
<dbReference type="PANTHER" id="PTHR43777:SF1">
    <property type="entry name" value="MOLYBDENUM COFACTOR CYTIDYLYLTRANSFERASE"/>
    <property type="match status" value="1"/>
</dbReference>
<dbReference type="RefSeq" id="WP_217747905.1">
    <property type="nucleotide sequence ID" value="NZ_JAHOEB010000045.1"/>
</dbReference>
<dbReference type="Proteomes" id="UP001197492">
    <property type="component" value="Unassembled WGS sequence"/>
</dbReference>
<dbReference type="Pfam" id="PF12804">
    <property type="entry name" value="NTP_transf_3"/>
    <property type="match status" value="1"/>
</dbReference>
<sequence>MNKTYIIYLASGNSRRFRGNKLLFPFQNKPLYQHALDLLLKEYKDIIVVSQYDEILQYASQRGALGILCLESVNGLSYSIKAAVNYLNTLEKPFRMIFMVADQPYITMNTIDKLMHTKHKLASCAYKDKVGNPTLFDSSYIPELLLLKQDQGGRKVLNKHPDEVDYIQVENVRELYDIDYQEDLKQLQ</sequence>
<reference evidence="2 5" key="1">
    <citation type="submission" date="2021-06" db="EMBL/GenBank/DDBJ databases">
        <title>Collection of gut derived symbiotic bacterial strains cultured from healthy donors.</title>
        <authorList>
            <person name="Lin H."/>
            <person name="Littmann E."/>
            <person name="Pamer E.G."/>
        </authorList>
    </citation>
    <scope>NUCLEOTIDE SEQUENCE</scope>
    <source>
        <strain evidence="3 5">MSK.21.70</strain>
        <strain evidence="2">MSK.21.82</strain>
    </source>
</reference>
<evidence type="ECO:0000313" key="3">
    <source>
        <dbReference type="EMBL" id="MBV3393128.1"/>
    </source>
</evidence>
<dbReference type="EMBL" id="JAHOEL010000048">
    <property type="protein sequence ID" value="MBV3393128.1"/>
    <property type="molecule type" value="Genomic_DNA"/>
</dbReference>